<dbReference type="InterPro" id="IPR036527">
    <property type="entry name" value="SCP2_sterol-bd_dom_sf"/>
</dbReference>
<dbReference type="STRING" id="415747.SAMN03097708_02768"/>
<keyword evidence="1" id="KW-0831">Ubiquinone biosynthesis</keyword>
<dbReference type="Proteomes" id="UP000199648">
    <property type="component" value="Unassembled WGS sequence"/>
</dbReference>
<dbReference type="InterPro" id="IPR038989">
    <property type="entry name" value="UbiJ"/>
</dbReference>
<evidence type="ECO:0000313" key="3">
    <source>
        <dbReference type="EMBL" id="SCZ65029.1"/>
    </source>
</evidence>
<comment type="pathway">
    <text evidence="1">Cofactor biosynthesis; ubiquinone biosynthesis.</text>
</comment>
<dbReference type="UniPathway" id="UPA00232"/>
<proteinExistence type="inferred from homology"/>
<keyword evidence="1" id="KW-0963">Cytoplasm</keyword>
<dbReference type="OrthoDB" id="9796077at2"/>
<keyword evidence="3" id="KW-0830">Ubiquinone</keyword>
<name>A0A1G5QV97_9GAMM</name>
<keyword evidence="4" id="KW-1185">Reference proteome</keyword>
<protein>
    <recommendedName>
        <fullName evidence="1">Ubiquinone biosynthesis accessory factor UbiJ</fullName>
    </recommendedName>
</protein>
<dbReference type="HAMAP" id="MF_02215">
    <property type="entry name" value="UbiJ"/>
    <property type="match status" value="1"/>
</dbReference>
<dbReference type="GO" id="GO:0006744">
    <property type="term" value="P:ubiquinone biosynthetic process"/>
    <property type="evidence" value="ECO:0007669"/>
    <property type="project" value="UniProtKB-UniRule"/>
</dbReference>
<dbReference type="Pfam" id="PF02036">
    <property type="entry name" value="SCP2"/>
    <property type="match status" value="1"/>
</dbReference>
<reference evidence="3 4" key="1">
    <citation type="submission" date="2016-10" db="EMBL/GenBank/DDBJ databases">
        <authorList>
            <person name="de Groot N.N."/>
        </authorList>
    </citation>
    <scope>NUCLEOTIDE SEQUENCE [LARGE SCALE GENOMIC DNA]</scope>
    <source>
        <strain evidence="3 4">HLD2</strain>
    </source>
</reference>
<sequence>MSSASMIPVAALAGLERAVNAVIALDPETRRRLSRLEGRVIAIELQGTGLSLFAAPGKGGLRLMGHYDSTPDTTLRGTPLALMRMGAGGTTEGLFAGDVQIDGDVEVGQRFKHILDTMEIDWEEHLSRLTGDIVAHQVGNVFRSLAAWRRTASDTLARDTGEYIQEELQMVPGRREVDHFMDQVDTIRTDVDRLEARIRRIQGESP</sequence>
<comment type="subcellular location">
    <subcellularLocation>
        <location evidence="1">Cytoplasm</location>
    </subcellularLocation>
</comment>
<dbReference type="GO" id="GO:0005737">
    <property type="term" value="C:cytoplasm"/>
    <property type="evidence" value="ECO:0007669"/>
    <property type="project" value="UniProtKB-SubCell"/>
</dbReference>
<dbReference type="InterPro" id="IPR003033">
    <property type="entry name" value="SCP2_sterol-bd_dom"/>
</dbReference>
<evidence type="ECO:0000313" key="4">
    <source>
        <dbReference type="Proteomes" id="UP000199648"/>
    </source>
</evidence>
<accession>A0A1G5QV97</accession>
<dbReference type="RefSeq" id="WP_092998339.1">
    <property type="nucleotide sequence ID" value="NZ_FMWD01000009.1"/>
</dbReference>
<evidence type="ECO:0000259" key="2">
    <source>
        <dbReference type="Pfam" id="PF02036"/>
    </source>
</evidence>
<feature type="domain" description="SCP2" evidence="2">
    <location>
        <begin position="20"/>
        <end position="116"/>
    </location>
</feature>
<comment type="similarity">
    <text evidence="1">Belongs to the UbiJ family.</text>
</comment>
<dbReference type="PANTHER" id="PTHR38693">
    <property type="entry name" value="UBIQUINONE BIOSYNTHESIS PROTEIN UBIJ"/>
    <property type="match status" value="1"/>
</dbReference>
<dbReference type="AlphaFoldDB" id="A0A1G5QV97"/>
<evidence type="ECO:0000256" key="1">
    <source>
        <dbReference type="HAMAP-Rule" id="MF_02215"/>
    </source>
</evidence>
<dbReference type="EMBL" id="FMWD01000009">
    <property type="protein sequence ID" value="SCZ65029.1"/>
    <property type="molecule type" value="Genomic_DNA"/>
</dbReference>
<gene>
    <name evidence="1" type="primary">ubiJ</name>
    <name evidence="3" type="ORF">SAMN03097708_02768</name>
</gene>
<dbReference type="PANTHER" id="PTHR38693:SF1">
    <property type="entry name" value="UBIQUINONE BIOSYNTHESIS ACCESSORY FACTOR UBIJ"/>
    <property type="match status" value="1"/>
</dbReference>
<comment type="function">
    <text evidence="1">Required for ubiquinone (coenzyme Q) biosynthesis. Binds hydrophobic ubiquinone biosynthetic intermediates via its SCP2 domain and is essential for the stability of the Ubi complex. May constitute a docking platform where Ubi enzymes assemble and access their SCP2-bound polyprenyl substrates.</text>
</comment>
<dbReference type="SUPFAM" id="SSF55718">
    <property type="entry name" value="SCP-like"/>
    <property type="match status" value="1"/>
</dbReference>
<organism evidence="3 4">
    <name type="scientific">Thiohalomonas denitrificans</name>
    <dbReference type="NCBI Taxonomy" id="415747"/>
    <lineage>
        <taxon>Bacteria</taxon>
        <taxon>Pseudomonadati</taxon>
        <taxon>Pseudomonadota</taxon>
        <taxon>Gammaproteobacteria</taxon>
        <taxon>Thiohalomonadales</taxon>
        <taxon>Thiohalomonadaceae</taxon>
        <taxon>Thiohalomonas</taxon>
    </lineage>
</organism>